<feature type="non-terminal residue" evidence="2">
    <location>
        <position position="1"/>
    </location>
</feature>
<reference evidence="2" key="1">
    <citation type="submission" date="2021-02" db="EMBL/GenBank/DDBJ databases">
        <authorList>
            <person name="Nowell W R."/>
        </authorList>
    </citation>
    <scope>NUCLEOTIDE SEQUENCE</scope>
</reference>
<comment type="caution">
    <text evidence="2">The sequence shown here is derived from an EMBL/GenBank/DDBJ whole genome shotgun (WGS) entry which is preliminary data.</text>
</comment>
<protein>
    <submittedName>
        <fullName evidence="2">Uncharacterized protein</fullName>
    </submittedName>
</protein>
<gene>
    <name evidence="2" type="ORF">ZHD862_LOCUS31146</name>
</gene>
<feature type="compositionally biased region" description="Low complexity" evidence="1">
    <location>
        <begin position="94"/>
        <end position="114"/>
    </location>
</feature>
<feature type="region of interest" description="Disordered" evidence="1">
    <location>
        <begin position="86"/>
        <end position="114"/>
    </location>
</feature>
<sequence length="219" mass="24401">YFLRINTLIIAYSRNNSKEKYSLLRIIKSLAVSTTSKVAISPTQLQLSSLSGAAVEKSSTPLTCQLECISTIGCISNPLPRLSNNVPVNNEVDSSSPETVAPATSSSSSDLASSSNLLMNNSSIEADPNATTIVQSKSGSRSDPHLTTQQSVIFHRPKIMDHRHFERHVRNIMSRRTSRGQFNHKELEKMHQLASYFLDFRLRQAIRDAQDDFNIKFGF</sequence>
<proteinExistence type="predicted"/>
<accession>A0A815I847</accession>
<evidence type="ECO:0000313" key="2">
    <source>
        <dbReference type="EMBL" id="CAF1362387.1"/>
    </source>
</evidence>
<dbReference type="AlphaFoldDB" id="A0A815I847"/>
<evidence type="ECO:0000256" key="1">
    <source>
        <dbReference type="SAM" id="MobiDB-lite"/>
    </source>
</evidence>
<dbReference type="EMBL" id="CAJNOT010003071">
    <property type="protein sequence ID" value="CAF1362387.1"/>
    <property type="molecule type" value="Genomic_DNA"/>
</dbReference>
<dbReference type="Proteomes" id="UP000663864">
    <property type="component" value="Unassembled WGS sequence"/>
</dbReference>
<evidence type="ECO:0000313" key="3">
    <source>
        <dbReference type="Proteomes" id="UP000663864"/>
    </source>
</evidence>
<organism evidence="2 3">
    <name type="scientific">Rotaria sordida</name>
    <dbReference type="NCBI Taxonomy" id="392033"/>
    <lineage>
        <taxon>Eukaryota</taxon>
        <taxon>Metazoa</taxon>
        <taxon>Spiralia</taxon>
        <taxon>Gnathifera</taxon>
        <taxon>Rotifera</taxon>
        <taxon>Eurotatoria</taxon>
        <taxon>Bdelloidea</taxon>
        <taxon>Philodinida</taxon>
        <taxon>Philodinidae</taxon>
        <taxon>Rotaria</taxon>
    </lineage>
</organism>
<name>A0A815I847_9BILA</name>